<dbReference type="Gene3D" id="3.30.160.20">
    <property type="match status" value="1"/>
</dbReference>
<proteinExistence type="inferred from homology"/>
<feature type="domain" description="RNase III" evidence="10">
    <location>
        <begin position="56"/>
        <end position="181"/>
    </location>
</feature>
<dbReference type="PROSITE" id="PS50137">
    <property type="entry name" value="DS_RBD"/>
    <property type="match status" value="1"/>
</dbReference>
<evidence type="ECO:0000256" key="6">
    <source>
        <dbReference type="ARBA" id="ARBA00024034"/>
    </source>
</evidence>
<dbReference type="SMART" id="SM00358">
    <property type="entry name" value="DSRM"/>
    <property type="match status" value="1"/>
</dbReference>
<dbReference type="GO" id="GO:0004525">
    <property type="term" value="F:ribonuclease III activity"/>
    <property type="evidence" value="ECO:0007669"/>
    <property type="project" value="InterPro"/>
</dbReference>
<evidence type="ECO:0000256" key="5">
    <source>
        <dbReference type="ARBA" id="ARBA00023274"/>
    </source>
</evidence>
<dbReference type="InterPro" id="IPR014720">
    <property type="entry name" value="dsRBD_dom"/>
</dbReference>
<dbReference type="GO" id="GO:0003735">
    <property type="term" value="F:structural constituent of ribosome"/>
    <property type="evidence" value="ECO:0007669"/>
    <property type="project" value="TreeGrafter"/>
</dbReference>
<dbReference type="EMBL" id="MVBO01000141">
    <property type="protein sequence ID" value="OZJ02589.1"/>
    <property type="molecule type" value="Genomic_DNA"/>
</dbReference>
<dbReference type="SUPFAM" id="SSF54768">
    <property type="entry name" value="dsRNA-binding domain-like"/>
    <property type="match status" value="1"/>
</dbReference>
<evidence type="ECO:0000313" key="12">
    <source>
        <dbReference type="Proteomes" id="UP000242875"/>
    </source>
</evidence>
<dbReference type="SUPFAM" id="SSF69065">
    <property type="entry name" value="RNase III domain-like"/>
    <property type="match status" value="1"/>
</dbReference>
<dbReference type="InterPro" id="IPR044444">
    <property type="entry name" value="Ribosomal_mL44_DSRM_metazoa"/>
</dbReference>
<evidence type="ECO:0000256" key="7">
    <source>
        <dbReference type="ARBA" id="ARBA00035187"/>
    </source>
</evidence>
<dbReference type="CDD" id="cd00593">
    <property type="entry name" value="RIBOc"/>
    <property type="match status" value="1"/>
</dbReference>
<dbReference type="GO" id="GO:0005739">
    <property type="term" value="C:mitochondrion"/>
    <property type="evidence" value="ECO:0007669"/>
    <property type="project" value="TreeGrafter"/>
</dbReference>
<protein>
    <recommendedName>
        <fullName evidence="7">Large ribosomal subunit protein mL44</fullName>
    </recommendedName>
</protein>
<dbReference type="GO" id="GO:0006396">
    <property type="term" value="P:RNA processing"/>
    <property type="evidence" value="ECO:0007669"/>
    <property type="project" value="InterPro"/>
</dbReference>
<feature type="domain" description="DRBM" evidence="9">
    <location>
        <begin position="208"/>
        <end position="278"/>
    </location>
</feature>
<evidence type="ECO:0000256" key="4">
    <source>
        <dbReference type="ARBA" id="ARBA00023128"/>
    </source>
</evidence>
<comment type="similarity">
    <text evidence="6">Belongs to the ribonuclease III family. Mitochondrion-specific ribosomal protein mL44 subfamily.</text>
</comment>
<name>A0A261XW43_9FUNG</name>
<evidence type="ECO:0000256" key="2">
    <source>
        <dbReference type="ARBA" id="ARBA00022884"/>
    </source>
</evidence>
<dbReference type="AlphaFoldDB" id="A0A261XW43"/>
<sequence length="305" mass="33770">MLSRYMRPWLNAVRYPALAVTKRSPLVAYLSTNASPINVQYIEADDDTSATNVAATSAFSVRLGLRFNDPALLTQTLTHKSFQSGQVPHNASLVFVGQRALGLYVTEHLHIKYPNLPTDALNKTIGAYVSYHSLSKLAKETGLQHVIRWSASTQETGGHVSDKVLAEGVAAIVGAIYREHGSHKAKKFVRDFVLSRDVDISQALEFKEPKRYLSRLMERQGKDKPVSRLLKETGRLSHAPLFLVGVFSGENMLGQGHGSSLKMAEFRAAKDALQKYYLQQTPEPFKVPSDADYTPQKVGDSEIIV</sequence>
<gene>
    <name evidence="11" type="ORF">BZG36_03654</name>
</gene>
<keyword evidence="3" id="KW-0689">Ribosomal protein</keyword>
<dbReference type="InterPro" id="IPR036389">
    <property type="entry name" value="RNase_III_sf"/>
</dbReference>
<dbReference type="Proteomes" id="UP000242875">
    <property type="component" value="Unassembled WGS sequence"/>
</dbReference>
<dbReference type="Pfam" id="PF14622">
    <property type="entry name" value="Ribonucleas_3_3"/>
    <property type="match status" value="1"/>
</dbReference>
<reference evidence="11 12" key="1">
    <citation type="journal article" date="2017" name="Mycologia">
        <title>Bifiguratus adelaidae, gen. et sp. nov., a new member of Mucoromycotina in endophytic and soil-dwelling habitats.</title>
        <authorList>
            <person name="Torres-Cruz T.J."/>
            <person name="Billingsley Tobias T.L."/>
            <person name="Almatruk M."/>
            <person name="Hesse C."/>
            <person name="Kuske C.R."/>
            <person name="Desiro A."/>
            <person name="Benucci G.M."/>
            <person name="Bonito G."/>
            <person name="Stajich J.E."/>
            <person name="Dunlap C."/>
            <person name="Arnold A.E."/>
            <person name="Porras-Alfaro A."/>
        </authorList>
    </citation>
    <scope>NUCLEOTIDE SEQUENCE [LARGE SCALE GENOMIC DNA]</scope>
    <source>
        <strain evidence="11 12">AZ0501</strain>
    </source>
</reference>
<dbReference type="Gene3D" id="1.10.1520.10">
    <property type="entry name" value="Ribonuclease III domain"/>
    <property type="match status" value="1"/>
</dbReference>
<comment type="subcellular location">
    <subcellularLocation>
        <location evidence="1">Mitochondrion</location>
    </subcellularLocation>
</comment>
<evidence type="ECO:0000256" key="8">
    <source>
        <dbReference type="PROSITE-ProRule" id="PRU00266"/>
    </source>
</evidence>
<dbReference type="PROSITE" id="PS50142">
    <property type="entry name" value="RNASE_3_2"/>
    <property type="match status" value="1"/>
</dbReference>
<dbReference type="InterPro" id="IPR000999">
    <property type="entry name" value="RNase_III_dom"/>
</dbReference>
<evidence type="ECO:0000259" key="9">
    <source>
        <dbReference type="PROSITE" id="PS50137"/>
    </source>
</evidence>
<evidence type="ECO:0000256" key="3">
    <source>
        <dbReference type="ARBA" id="ARBA00022980"/>
    </source>
</evidence>
<dbReference type="PANTHER" id="PTHR11207">
    <property type="entry name" value="RIBONUCLEASE III"/>
    <property type="match status" value="1"/>
</dbReference>
<dbReference type="CDD" id="cd19873">
    <property type="entry name" value="DSRM_MRPL3_like"/>
    <property type="match status" value="1"/>
</dbReference>
<evidence type="ECO:0000313" key="11">
    <source>
        <dbReference type="EMBL" id="OZJ02589.1"/>
    </source>
</evidence>
<dbReference type="GO" id="GO:0003725">
    <property type="term" value="F:double-stranded RNA binding"/>
    <property type="evidence" value="ECO:0007669"/>
    <property type="project" value="InterPro"/>
</dbReference>
<keyword evidence="5" id="KW-0687">Ribonucleoprotein</keyword>
<comment type="caution">
    <text evidence="11">The sequence shown here is derived from an EMBL/GenBank/DDBJ whole genome shotgun (WGS) entry which is preliminary data.</text>
</comment>
<dbReference type="OrthoDB" id="67027at2759"/>
<dbReference type="PANTHER" id="PTHR11207:SF32">
    <property type="entry name" value="LARGE RIBOSOMAL SUBUNIT PROTEIN ML44"/>
    <property type="match status" value="1"/>
</dbReference>
<dbReference type="Pfam" id="PF22892">
    <property type="entry name" value="DSRM_MRPL44"/>
    <property type="match status" value="1"/>
</dbReference>
<evidence type="ECO:0000259" key="10">
    <source>
        <dbReference type="PROSITE" id="PS50142"/>
    </source>
</evidence>
<accession>A0A261XW43</accession>
<dbReference type="SMART" id="SM00535">
    <property type="entry name" value="RIBOc"/>
    <property type="match status" value="1"/>
</dbReference>
<organism evidence="11 12">
    <name type="scientific">Bifiguratus adelaidae</name>
    <dbReference type="NCBI Taxonomy" id="1938954"/>
    <lineage>
        <taxon>Eukaryota</taxon>
        <taxon>Fungi</taxon>
        <taxon>Fungi incertae sedis</taxon>
        <taxon>Mucoromycota</taxon>
        <taxon>Mucoromycotina</taxon>
        <taxon>Endogonomycetes</taxon>
        <taxon>Endogonales</taxon>
        <taxon>Endogonales incertae sedis</taxon>
        <taxon>Bifiguratus</taxon>
    </lineage>
</organism>
<keyword evidence="2 8" id="KW-0694">RNA-binding</keyword>
<evidence type="ECO:0000256" key="1">
    <source>
        <dbReference type="ARBA" id="ARBA00004173"/>
    </source>
</evidence>
<dbReference type="InterPro" id="IPR044443">
    <property type="entry name" value="Ribosomal_mL44_DSRM_fung"/>
</dbReference>
<keyword evidence="4" id="KW-0496">Mitochondrion</keyword>
<keyword evidence="12" id="KW-1185">Reference proteome</keyword>